<proteinExistence type="predicted"/>
<dbReference type="PANTHER" id="PTHR23177">
    <property type="entry name" value="MKIAA1688 PROTEIN"/>
    <property type="match status" value="1"/>
</dbReference>
<dbReference type="InterPro" id="IPR044785">
    <property type="entry name" value="RopGAP1-5"/>
</dbReference>
<gene>
    <name evidence="2" type="ORF">Tci_066107</name>
</gene>
<evidence type="ECO:0000313" key="2">
    <source>
        <dbReference type="EMBL" id="GEU94129.1"/>
    </source>
</evidence>
<reference evidence="2" key="1">
    <citation type="journal article" date="2019" name="Sci. Rep.">
        <title>Draft genome of Tanacetum cinerariifolium, the natural source of mosquito coil.</title>
        <authorList>
            <person name="Yamashiro T."/>
            <person name="Shiraishi A."/>
            <person name="Satake H."/>
            <person name="Nakayama K."/>
        </authorList>
    </citation>
    <scope>NUCLEOTIDE SEQUENCE</scope>
</reference>
<protein>
    <submittedName>
        <fullName evidence="2">Rho GTPase-activating protein 4-like</fullName>
    </submittedName>
</protein>
<organism evidence="2">
    <name type="scientific">Tanacetum cinerariifolium</name>
    <name type="common">Dalmatian daisy</name>
    <name type="synonym">Chrysanthemum cinerariifolium</name>
    <dbReference type="NCBI Taxonomy" id="118510"/>
    <lineage>
        <taxon>Eukaryota</taxon>
        <taxon>Viridiplantae</taxon>
        <taxon>Streptophyta</taxon>
        <taxon>Embryophyta</taxon>
        <taxon>Tracheophyta</taxon>
        <taxon>Spermatophyta</taxon>
        <taxon>Magnoliopsida</taxon>
        <taxon>eudicotyledons</taxon>
        <taxon>Gunneridae</taxon>
        <taxon>Pentapetalae</taxon>
        <taxon>asterids</taxon>
        <taxon>campanulids</taxon>
        <taxon>Asterales</taxon>
        <taxon>Asteraceae</taxon>
        <taxon>Asteroideae</taxon>
        <taxon>Anthemideae</taxon>
        <taxon>Anthemidinae</taxon>
        <taxon>Tanacetum</taxon>
    </lineage>
</organism>
<dbReference type="PANTHER" id="PTHR23177:SF65">
    <property type="entry name" value="RHO GTPASE-ACTIVATING PROTEIN 4"/>
    <property type="match status" value="1"/>
</dbReference>
<dbReference type="AlphaFoldDB" id="A0A6L2P9F7"/>
<sequence>MNSRNIVMVFAPNTTQTVDPLTALMYAVKVMNVMKMLITKTLEKEKQFHSLRNWKQKNTKIFLQLNTTLASGEKKGDEGRRNPQSFKIFKRTTFTRHFRDASIPRP</sequence>
<evidence type="ECO:0000256" key="1">
    <source>
        <dbReference type="ARBA" id="ARBA00022468"/>
    </source>
</evidence>
<dbReference type="GO" id="GO:0005096">
    <property type="term" value="F:GTPase activator activity"/>
    <property type="evidence" value="ECO:0007669"/>
    <property type="project" value="UniProtKB-KW"/>
</dbReference>
<comment type="caution">
    <text evidence="2">The sequence shown here is derived from an EMBL/GenBank/DDBJ whole genome shotgun (WGS) entry which is preliminary data.</text>
</comment>
<dbReference type="EMBL" id="BKCJ010011004">
    <property type="protein sequence ID" value="GEU94129.1"/>
    <property type="molecule type" value="Genomic_DNA"/>
</dbReference>
<name>A0A6L2P9F7_TANCI</name>
<accession>A0A6L2P9F7</accession>
<keyword evidence="1" id="KW-0343">GTPase activation</keyword>